<dbReference type="AlphaFoldDB" id="A0A1H3MF90"/>
<protein>
    <submittedName>
        <fullName evidence="1">Uncharacterized protein</fullName>
    </submittedName>
</protein>
<sequence length="49" mass="4858">MLYVTSGLAVGKVSATADTGACGSVICELDETSFGFAVGFGLEGPLNDS</sequence>
<evidence type="ECO:0000313" key="2">
    <source>
        <dbReference type="Proteomes" id="UP000198914"/>
    </source>
</evidence>
<name>A0A1H3MF90_9RHOB</name>
<organism evidence="1 2">
    <name type="scientific">Jannaschia faecimaris</name>
    <dbReference type="NCBI Taxonomy" id="1244108"/>
    <lineage>
        <taxon>Bacteria</taxon>
        <taxon>Pseudomonadati</taxon>
        <taxon>Pseudomonadota</taxon>
        <taxon>Alphaproteobacteria</taxon>
        <taxon>Rhodobacterales</taxon>
        <taxon>Roseobacteraceae</taxon>
        <taxon>Jannaschia</taxon>
    </lineage>
</organism>
<keyword evidence="2" id="KW-1185">Reference proteome</keyword>
<evidence type="ECO:0000313" key="1">
    <source>
        <dbReference type="EMBL" id="SDY75360.1"/>
    </source>
</evidence>
<dbReference type="RefSeq" id="WP_170831351.1">
    <property type="nucleotide sequence ID" value="NZ_FNPX01000003.1"/>
</dbReference>
<dbReference type="Proteomes" id="UP000198914">
    <property type="component" value="Unassembled WGS sequence"/>
</dbReference>
<dbReference type="EMBL" id="FNPX01000003">
    <property type="protein sequence ID" value="SDY75360.1"/>
    <property type="molecule type" value="Genomic_DNA"/>
</dbReference>
<accession>A0A1H3MF90</accession>
<proteinExistence type="predicted"/>
<gene>
    <name evidence="1" type="ORF">SAMN05444004_10351</name>
</gene>
<reference evidence="2" key="1">
    <citation type="submission" date="2016-10" db="EMBL/GenBank/DDBJ databases">
        <authorList>
            <person name="Varghese N."/>
            <person name="Submissions S."/>
        </authorList>
    </citation>
    <scope>NUCLEOTIDE SEQUENCE [LARGE SCALE GENOMIC DNA]</scope>
    <source>
        <strain evidence="2">DSM 100420</strain>
    </source>
</reference>